<evidence type="ECO:0000256" key="2">
    <source>
        <dbReference type="ARBA" id="ARBA00022771"/>
    </source>
</evidence>
<keyword evidence="1" id="KW-0479">Metal-binding</keyword>
<dbReference type="GeneID" id="113866544"/>
<dbReference type="SMART" id="SM00575">
    <property type="entry name" value="ZnF_PMZ"/>
    <property type="match status" value="1"/>
</dbReference>
<keyword evidence="2 4" id="KW-0863">Zinc-finger</keyword>
<organism evidence="6 7">
    <name type="scientific">Abrus precatorius</name>
    <name type="common">Indian licorice</name>
    <name type="synonym">Glycine abrus</name>
    <dbReference type="NCBI Taxonomy" id="3816"/>
    <lineage>
        <taxon>Eukaryota</taxon>
        <taxon>Viridiplantae</taxon>
        <taxon>Streptophyta</taxon>
        <taxon>Embryophyta</taxon>
        <taxon>Tracheophyta</taxon>
        <taxon>Spermatophyta</taxon>
        <taxon>Magnoliopsida</taxon>
        <taxon>eudicotyledons</taxon>
        <taxon>Gunneridae</taxon>
        <taxon>Pentapetalae</taxon>
        <taxon>rosids</taxon>
        <taxon>fabids</taxon>
        <taxon>Fabales</taxon>
        <taxon>Fabaceae</taxon>
        <taxon>Papilionoideae</taxon>
        <taxon>50 kb inversion clade</taxon>
        <taxon>NPAAA clade</taxon>
        <taxon>indigoferoid/millettioid clade</taxon>
        <taxon>Abreae</taxon>
        <taxon>Abrus</taxon>
    </lineage>
</organism>
<dbReference type="GO" id="GO:0008270">
    <property type="term" value="F:zinc ion binding"/>
    <property type="evidence" value="ECO:0007669"/>
    <property type="project" value="UniProtKB-KW"/>
</dbReference>
<dbReference type="OrthoDB" id="1414101at2759"/>
<dbReference type="InterPro" id="IPR007527">
    <property type="entry name" value="Znf_SWIM"/>
</dbReference>
<evidence type="ECO:0000313" key="7">
    <source>
        <dbReference type="RefSeq" id="XP_027357172.1"/>
    </source>
</evidence>
<gene>
    <name evidence="7" type="primary">LOC113866544</name>
</gene>
<sequence>MSTTQVTRDALEYLVFKRDNMESRGQWEFRVHLTERLCDCGEFQKLHYPCCHALAACSDARRDWTSFVHDVYTMKSVFNVYKAQFSSIPNEDMWSPYIGLPIRPNPTLKRSLEGRSVSTRFHNKMDENDLRQGKRCGLCRGNGHTKRTCPHAPSFSQNN</sequence>
<dbReference type="AlphaFoldDB" id="A0A8B8LML9"/>
<evidence type="ECO:0000256" key="1">
    <source>
        <dbReference type="ARBA" id="ARBA00022723"/>
    </source>
</evidence>
<dbReference type="RefSeq" id="XP_027357172.1">
    <property type="nucleotide sequence ID" value="XM_027501371.1"/>
</dbReference>
<reference evidence="6" key="1">
    <citation type="journal article" date="2019" name="Toxins">
        <title>Detection of Abrin-Like and Prepropulchellin-Like Toxin Genes and Transcripts Using Whole Genome Sequencing and Full-Length Transcript Sequencing of Abrus precatorius.</title>
        <authorList>
            <person name="Hovde B.T."/>
            <person name="Daligault H.E."/>
            <person name="Hanschen E.R."/>
            <person name="Kunde Y.A."/>
            <person name="Johnson M.B."/>
            <person name="Starkenburg S.R."/>
            <person name="Johnson S.L."/>
        </authorList>
    </citation>
    <scope>NUCLEOTIDE SEQUENCE [LARGE SCALE GENOMIC DNA]</scope>
</reference>
<protein>
    <submittedName>
        <fullName evidence="7">Uncharacterized protein LOC113866544</fullName>
    </submittedName>
</protein>
<dbReference type="Proteomes" id="UP000694853">
    <property type="component" value="Unplaced"/>
</dbReference>
<evidence type="ECO:0000259" key="5">
    <source>
        <dbReference type="PROSITE" id="PS50966"/>
    </source>
</evidence>
<reference evidence="7" key="2">
    <citation type="submission" date="2025-08" db="UniProtKB">
        <authorList>
            <consortium name="RefSeq"/>
        </authorList>
    </citation>
    <scope>IDENTIFICATION</scope>
    <source>
        <tissue evidence="7">Young leaves</tissue>
    </source>
</reference>
<dbReference type="PROSITE" id="PS50966">
    <property type="entry name" value="ZF_SWIM"/>
    <property type="match status" value="1"/>
</dbReference>
<accession>A0A8B8LML9</accession>
<dbReference type="InterPro" id="IPR006564">
    <property type="entry name" value="Znf_PMZ"/>
</dbReference>
<dbReference type="KEGG" id="aprc:113866544"/>
<evidence type="ECO:0000256" key="4">
    <source>
        <dbReference type="PROSITE-ProRule" id="PRU00325"/>
    </source>
</evidence>
<keyword evidence="3" id="KW-0862">Zinc</keyword>
<evidence type="ECO:0000256" key="3">
    <source>
        <dbReference type="ARBA" id="ARBA00022833"/>
    </source>
</evidence>
<proteinExistence type="predicted"/>
<dbReference type="Pfam" id="PF04434">
    <property type="entry name" value="SWIM"/>
    <property type="match status" value="1"/>
</dbReference>
<keyword evidence="6" id="KW-1185">Reference proteome</keyword>
<evidence type="ECO:0000313" key="6">
    <source>
        <dbReference type="Proteomes" id="UP000694853"/>
    </source>
</evidence>
<feature type="domain" description="SWIM-type" evidence="5">
    <location>
        <begin position="29"/>
        <end position="61"/>
    </location>
</feature>
<name>A0A8B8LML9_ABRPR</name>